<organism evidence="2 3">
    <name type="scientific">Luteolibacter rhizosphaerae</name>
    <dbReference type="NCBI Taxonomy" id="2989719"/>
    <lineage>
        <taxon>Bacteria</taxon>
        <taxon>Pseudomonadati</taxon>
        <taxon>Verrucomicrobiota</taxon>
        <taxon>Verrucomicrobiia</taxon>
        <taxon>Verrucomicrobiales</taxon>
        <taxon>Verrucomicrobiaceae</taxon>
        <taxon>Luteolibacter</taxon>
    </lineage>
</organism>
<feature type="domain" description="Metallo-beta-lactamase" evidence="1">
    <location>
        <begin position="61"/>
        <end position="267"/>
    </location>
</feature>
<name>A0ABT3G5S4_9BACT</name>
<comment type="caution">
    <text evidence="2">The sequence shown here is derived from an EMBL/GenBank/DDBJ whole genome shotgun (WGS) entry which is preliminary data.</text>
</comment>
<evidence type="ECO:0000313" key="3">
    <source>
        <dbReference type="Proteomes" id="UP001165653"/>
    </source>
</evidence>
<dbReference type="InterPro" id="IPR024884">
    <property type="entry name" value="NAPE-PLD"/>
</dbReference>
<dbReference type="SMART" id="SM00849">
    <property type="entry name" value="Lactamase_B"/>
    <property type="match status" value="1"/>
</dbReference>
<dbReference type="PANTHER" id="PTHR15032">
    <property type="entry name" value="N-ACYL-PHOSPHATIDYLETHANOLAMINE-HYDROLYZING PHOSPHOLIPASE D"/>
    <property type="match status" value="1"/>
</dbReference>
<dbReference type="PANTHER" id="PTHR15032:SF4">
    <property type="entry name" value="N-ACYL-PHOSPHATIDYLETHANOLAMINE-HYDROLYZING PHOSPHOLIPASE D"/>
    <property type="match status" value="1"/>
</dbReference>
<protein>
    <submittedName>
        <fullName evidence="2">MBL fold metallo-hydrolase</fullName>
    </submittedName>
</protein>
<dbReference type="Gene3D" id="3.60.15.10">
    <property type="entry name" value="Ribonuclease Z/Hydroxyacylglutathione hydrolase-like"/>
    <property type="match status" value="1"/>
</dbReference>
<reference evidence="2" key="1">
    <citation type="submission" date="2022-10" db="EMBL/GenBank/DDBJ databases">
        <title>Luteolibacter sp. GHJ8, whole genome shotgun sequencing project.</title>
        <authorList>
            <person name="Zhao G."/>
            <person name="Shen L."/>
        </authorList>
    </citation>
    <scope>NUCLEOTIDE SEQUENCE</scope>
    <source>
        <strain evidence="2">GHJ8</strain>
    </source>
</reference>
<evidence type="ECO:0000259" key="1">
    <source>
        <dbReference type="SMART" id="SM00849"/>
    </source>
</evidence>
<dbReference type="Pfam" id="PF12706">
    <property type="entry name" value="Lactamase_B_2"/>
    <property type="match status" value="1"/>
</dbReference>
<dbReference type="Proteomes" id="UP001165653">
    <property type="component" value="Unassembled WGS sequence"/>
</dbReference>
<dbReference type="SUPFAM" id="SSF56281">
    <property type="entry name" value="Metallo-hydrolase/oxidoreductase"/>
    <property type="match status" value="1"/>
</dbReference>
<sequence>MSRRYSNPWPHEDHSVLSLLRWRLGRMPNDERFTTDDSPAPLVPFTPAAPPEQGWRITWLGHASFLIQGLGHSFLIDPVFADHCAPFPIKSLYRRVPPPCRIEDLPKIDAILLTHSHYDHLDLASLRTIGTDIPVVISSGHSKWLRGKGFTHVRELAWNESLELFPGIKLSSTPAQHFSARTPFDRNVGHWCGWLLEGGGVKLWHAGDTGYCPAFQEIGEKHGPIDFAMIPIGAYSPRWFMRPIHIDPEEAVQVFLDARCKRAIAMHWGTFPLTDEPMSEPPLRLRRAVAEAGLAEDAFTTGAVGQSWTLH</sequence>
<dbReference type="PIRSF" id="PIRSF038896">
    <property type="entry name" value="NAPE-PLD"/>
    <property type="match status" value="1"/>
</dbReference>
<gene>
    <name evidence="2" type="ORF">OJ996_13435</name>
</gene>
<proteinExistence type="predicted"/>
<dbReference type="EMBL" id="JAPDDR010000006">
    <property type="protein sequence ID" value="MCW1914585.1"/>
    <property type="molecule type" value="Genomic_DNA"/>
</dbReference>
<dbReference type="InterPro" id="IPR036866">
    <property type="entry name" value="RibonucZ/Hydroxyglut_hydro"/>
</dbReference>
<evidence type="ECO:0000313" key="2">
    <source>
        <dbReference type="EMBL" id="MCW1914585.1"/>
    </source>
</evidence>
<accession>A0ABT3G5S4</accession>
<dbReference type="InterPro" id="IPR001279">
    <property type="entry name" value="Metallo-B-lactamas"/>
</dbReference>
<keyword evidence="3" id="KW-1185">Reference proteome</keyword>
<dbReference type="RefSeq" id="WP_264514119.1">
    <property type="nucleotide sequence ID" value="NZ_JAPDDR010000006.1"/>
</dbReference>